<dbReference type="Pfam" id="PF05036">
    <property type="entry name" value="SPOR"/>
    <property type="match status" value="1"/>
</dbReference>
<evidence type="ECO:0000256" key="2">
    <source>
        <dbReference type="ARBA" id="ARBA00023239"/>
    </source>
</evidence>
<accession>A0ABT8R9S7</accession>
<dbReference type="Proteomes" id="UP001168528">
    <property type="component" value="Unassembled WGS sequence"/>
</dbReference>
<dbReference type="InterPro" id="IPR007730">
    <property type="entry name" value="SPOR-like_dom"/>
</dbReference>
<evidence type="ECO:0000256" key="5">
    <source>
        <dbReference type="RuleBase" id="RU003495"/>
    </source>
</evidence>
<dbReference type="SUPFAM" id="SSF50685">
    <property type="entry name" value="Barwin-like endoglucanases"/>
    <property type="match status" value="1"/>
</dbReference>
<dbReference type="Pfam" id="PF03330">
    <property type="entry name" value="DPBB_1"/>
    <property type="match status" value="1"/>
</dbReference>
<proteinExistence type="inferred from homology"/>
<sequence precursor="true">MQKACICFILWFFCGWQVLSAQTQLQLAEQGKASYYANKFEGRLTANGETFTNSDLTAAHPSLAFNTLVKVTNTTNGKSVVVRINDRGPHTKARILDMSAAAARELDMIRAGIATVQVEVLEDAQHRSREPYSIASIAPRTLSNTAPTPDKKINIPFSYGHTYSLWGTERFPKGFGVQVASFADLQNAKDVCKELLAASVQEVYIQVDLTKGEKIHRVVAGAFPKETEAQLYAHRLDELGFDGFVKKHY</sequence>
<keyword evidence="1 4" id="KW-0732">Signal</keyword>
<comment type="similarity">
    <text evidence="4 5">Belongs to the RlpA family.</text>
</comment>
<dbReference type="NCBIfam" id="TIGR00413">
    <property type="entry name" value="rlpA"/>
    <property type="match status" value="1"/>
</dbReference>
<keyword evidence="8" id="KW-1185">Reference proteome</keyword>
<dbReference type="RefSeq" id="WP_302038249.1">
    <property type="nucleotide sequence ID" value="NZ_JAUKPO010000007.1"/>
</dbReference>
<evidence type="ECO:0000313" key="8">
    <source>
        <dbReference type="Proteomes" id="UP001168528"/>
    </source>
</evidence>
<feature type="domain" description="SPOR" evidence="6">
    <location>
        <begin position="169"/>
        <end position="248"/>
    </location>
</feature>
<dbReference type="InterPro" id="IPR009009">
    <property type="entry name" value="RlpA-like_DPBB"/>
</dbReference>
<dbReference type="Gene3D" id="3.30.70.1070">
    <property type="entry name" value="Sporulation related repeat"/>
    <property type="match status" value="1"/>
</dbReference>
<dbReference type="PROSITE" id="PS51724">
    <property type="entry name" value="SPOR"/>
    <property type="match status" value="1"/>
</dbReference>
<dbReference type="HAMAP" id="MF_02071">
    <property type="entry name" value="RlpA"/>
    <property type="match status" value="1"/>
</dbReference>
<comment type="function">
    <text evidence="4">Lytic transglycosylase with a strong preference for naked glycan strands that lack stem peptides.</text>
</comment>
<gene>
    <name evidence="4" type="primary">rlpA</name>
    <name evidence="7" type="ORF">Q0590_14345</name>
</gene>
<evidence type="ECO:0000256" key="3">
    <source>
        <dbReference type="ARBA" id="ARBA00023316"/>
    </source>
</evidence>
<evidence type="ECO:0000256" key="1">
    <source>
        <dbReference type="ARBA" id="ARBA00022729"/>
    </source>
</evidence>
<dbReference type="SUPFAM" id="SSF110997">
    <property type="entry name" value="Sporulation related repeat"/>
    <property type="match status" value="1"/>
</dbReference>
<dbReference type="EC" id="4.2.2.-" evidence="4"/>
<comment type="caution">
    <text evidence="7">The sequence shown here is derived from an EMBL/GenBank/DDBJ whole genome shotgun (WGS) entry which is preliminary data.</text>
</comment>
<dbReference type="InterPro" id="IPR012997">
    <property type="entry name" value="RplA"/>
</dbReference>
<dbReference type="PANTHER" id="PTHR34183:SF8">
    <property type="entry name" value="ENDOLYTIC PEPTIDOGLYCAN TRANSGLYCOSYLASE RLPA-RELATED"/>
    <property type="match status" value="1"/>
</dbReference>
<organism evidence="7 8">
    <name type="scientific">Rhodocytophaga aerolata</name>
    <dbReference type="NCBI Taxonomy" id="455078"/>
    <lineage>
        <taxon>Bacteria</taxon>
        <taxon>Pseudomonadati</taxon>
        <taxon>Bacteroidota</taxon>
        <taxon>Cytophagia</taxon>
        <taxon>Cytophagales</taxon>
        <taxon>Rhodocytophagaceae</taxon>
        <taxon>Rhodocytophaga</taxon>
    </lineage>
</organism>
<keyword evidence="3 4" id="KW-0961">Cell wall biogenesis/degradation</keyword>
<keyword evidence="2 4" id="KW-0456">Lyase</keyword>
<reference evidence="7" key="1">
    <citation type="submission" date="2023-07" db="EMBL/GenBank/DDBJ databases">
        <title>The genome sequence of Rhodocytophaga aerolata KACC 12507.</title>
        <authorList>
            <person name="Zhang X."/>
        </authorList>
    </citation>
    <scope>NUCLEOTIDE SEQUENCE</scope>
    <source>
        <strain evidence="7">KACC 12507</strain>
    </source>
</reference>
<dbReference type="InterPro" id="IPR036680">
    <property type="entry name" value="SPOR-like_sf"/>
</dbReference>
<name>A0ABT8R9S7_9BACT</name>
<evidence type="ECO:0000256" key="4">
    <source>
        <dbReference type="HAMAP-Rule" id="MF_02071"/>
    </source>
</evidence>
<evidence type="ECO:0000313" key="7">
    <source>
        <dbReference type="EMBL" id="MDO1447445.1"/>
    </source>
</evidence>
<feature type="chain" id="PRO_5044934223" description="Probable endolytic peptidoglycan transglycosylase RlpA" evidence="4">
    <location>
        <begin position="21"/>
        <end position="249"/>
    </location>
</feature>
<dbReference type="InterPro" id="IPR034718">
    <property type="entry name" value="RlpA"/>
</dbReference>
<dbReference type="Gene3D" id="2.40.40.10">
    <property type="entry name" value="RlpA-like domain"/>
    <property type="match status" value="1"/>
</dbReference>
<dbReference type="CDD" id="cd22268">
    <property type="entry name" value="DPBB_RlpA-like"/>
    <property type="match status" value="1"/>
</dbReference>
<protein>
    <recommendedName>
        <fullName evidence="4">Probable endolytic peptidoglycan transglycosylase RlpA</fullName>
        <ecNumber evidence="4">4.2.2.-</ecNumber>
    </recommendedName>
</protein>
<evidence type="ECO:0000259" key="6">
    <source>
        <dbReference type="PROSITE" id="PS51724"/>
    </source>
</evidence>
<feature type="signal peptide" evidence="4">
    <location>
        <begin position="1"/>
        <end position="20"/>
    </location>
</feature>
<dbReference type="InterPro" id="IPR036908">
    <property type="entry name" value="RlpA-like_sf"/>
</dbReference>
<dbReference type="EMBL" id="JAUKPO010000007">
    <property type="protein sequence ID" value="MDO1447445.1"/>
    <property type="molecule type" value="Genomic_DNA"/>
</dbReference>
<dbReference type="PANTHER" id="PTHR34183">
    <property type="entry name" value="ENDOLYTIC PEPTIDOGLYCAN TRANSGLYCOSYLASE RLPA"/>
    <property type="match status" value="1"/>
</dbReference>